<evidence type="ECO:0000256" key="1">
    <source>
        <dbReference type="SAM" id="MobiDB-lite"/>
    </source>
</evidence>
<keyword evidence="3" id="KW-1185">Reference proteome</keyword>
<comment type="caution">
    <text evidence="2">The sequence shown here is derived from an EMBL/GenBank/DDBJ whole genome shotgun (WGS) entry which is preliminary data.</text>
</comment>
<evidence type="ECO:0000313" key="2">
    <source>
        <dbReference type="EMBL" id="CAB9499487.1"/>
    </source>
</evidence>
<reference evidence="2" key="1">
    <citation type="submission" date="2020-06" db="EMBL/GenBank/DDBJ databases">
        <authorList>
            <consortium name="Plant Systems Biology data submission"/>
        </authorList>
    </citation>
    <scope>NUCLEOTIDE SEQUENCE</scope>
    <source>
        <strain evidence="2">D6</strain>
    </source>
</reference>
<protein>
    <submittedName>
        <fullName evidence="2">Uncharacterized protein</fullName>
    </submittedName>
</protein>
<dbReference type="AlphaFoldDB" id="A0A9N8DA91"/>
<name>A0A9N8DA91_9STRA</name>
<feature type="region of interest" description="Disordered" evidence="1">
    <location>
        <begin position="296"/>
        <end position="386"/>
    </location>
</feature>
<proteinExistence type="predicted"/>
<sequence>MKQPSISSAPTCTSFASELTSFKTAAVRQAAENLLKSRKKQPRRVSTFRAVRVVQTNETQEPLDNAITNACTTTTTWVTPHGKAAIVSDFLQIDATSSNKKRRRFPPVPHDLTEIHMLTNNKKQRLLELQEMALTNIPTAHQKPAQAYNYYKKPGCNDEMERNRQRALQQTTNVIEKSKEKTPPPKQKSQQPNGKKVEEPKISLLPKKVKKSFVVLAPKVQAPPAPVAQPTTCKPVQAPPATVAQPTNTVSVIPAPPLWPLNHANVTETETVNPPHVDPKKYLTRKELEGAWAEHYRSRHQHLKRQQQTQPPTKPRVLQEHNQNSKATTKPKTLRKLPKAVVVKPPKEEESPNSVAVVEILDDSPESKSNNQASITIQQQRDRRHDQELRRLRRIEVAALEAYGVSTVAAPNAKTSSLSQEFHTFLCWFKQSVLTGQWIMEHNVAPTNGWQTYVSRSILVLHLKRLPKSYLLGATMYQRPSTKEWQDRKDNNNDSNPPYHVSCHALMELSKDKKGTIPRKWANWKDIPEEYQGTIFTYMIQKLIHTRREGILYQFPDTDHIKHLLAKGPVNGRDLEVVTVVLGASPSWFV</sequence>
<dbReference type="EMBL" id="CAICTM010000061">
    <property type="protein sequence ID" value="CAB9499487.1"/>
    <property type="molecule type" value="Genomic_DNA"/>
</dbReference>
<feature type="compositionally biased region" description="Polar residues" evidence="1">
    <location>
        <begin position="367"/>
        <end position="377"/>
    </location>
</feature>
<feature type="region of interest" description="Disordered" evidence="1">
    <location>
        <begin position="174"/>
        <end position="203"/>
    </location>
</feature>
<gene>
    <name evidence="2" type="ORF">SEMRO_62_G035400.1</name>
</gene>
<organism evidence="2 3">
    <name type="scientific">Seminavis robusta</name>
    <dbReference type="NCBI Taxonomy" id="568900"/>
    <lineage>
        <taxon>Eukaryota</taxon>
        <taxon>Sar</taxon>
        <taxon>Stramenopiles</taxon>
        <taxon>Ochrophyta</taxon>
        <taxon>Bacillariophyta</taxon>
        <taxon>Bacillariophyceae</taxon>
        <taxon>Bacillariophycidae</taxon>
        <taxon>Naviculales</taxon>
        <taxon>Naviculaceae</taxon>
        <taxon>Seminavis</taxon>
    </lineage>
</organism>
<dbReference type="Proteomes" id="UP001153069">
    <property type="component" value="Unassembled WGS sequence"/>
</dbReference>
<accession>A0A9N8DA91</accession>
<evidence type="ECO:0000313" key="3">
    <source>
        <dbReference type="Proteomes" id="UP001153069"/>
    </source>
</evidence>